<feature type="chain" id="PRO_5046667579" evidence="1">
    <location>
        <begin position="25"/>
        <end position="47"/>
    </location>
</feature>
<name>A0ABU1W6H1_9GAMM</name>
<evidence type="ECO:0000313" key="3">
    <source>
        <dbReference type="Proteomes" id="UP001251524"/>
    </source>
</evidence>
<organism evidence="2 3">
    <name type="scientific">Lysobacter niastensis</name>
    <dbReference type="NCBI Taxonomy" id="380629"/>
    <lineage>
        <taxon>Bacteria</taxon>
        <taxon>Pseudomonadati</taxon>
        <taxon>Pseudomonadota</taxon>
        <taxon>Gammaproteobacteria</taxon>
        <taxon>Lysobacterales</taxon>
        <taxon>Lysobacteraceae</taxon>
        <taxon>Lysobacter</taxon>
    </lineage>
</organism>
<accession>A0ABU1W6H1</accession>
<gene>
    <name evidence="2" type="ORF">J2X06_000360</name>
</gene>
<dbReference type="Proteomes" id="UP001251524">
    <property type="component" value="Unassembled WGS sequence"/>
</dbReference>
<dbReference type="EMBL" id="JAVDVY010000001">
    <property type="protein sequence ID" value="MDR7133176.1"/>
    <property type="molecule type" value="Genomic_DNA"/>
</dbReference>
<feature type="signal peptide" evidence="1">
    <location>
        <begin position="1"/>
        <end position="24"/>
    </location>
</feature>
<reference evidence="2 3" key="1">
    <citation type="submission" date="2023-07" db="EMBL/GenBank/DDBJ databases">
        <title>Sorghum-associated microbial communities from plants grown in Nebraska, USA.</title>
        <authorList>
            <person name="Schachtman D."/>
        </authorList>
    </citation>
    <scope>NUCLEOTIDE SEQUENCE [LARGE SCALE GENOMIC DNA]</scope>
    <source>
        <strain evidence="2 3">BE198</strain>
    </source>
</reference>
<proteinExistence type="predicted"/>
<keyword evidence="3" id="KW-1185">Reference proteome</keyword>
<protein>
    <submittedName>
        <fullName evidence="2">Uncharacterized protein</fullName>
    </submittedName>
</protein>
<evidence type="ECO:0000313" key="2">
    <source>
        <dbReference type="EMBL" id="MDR7133176.1"/>
    </source>
</evidence>
<comment type="caution">
    <text evidence="2">The sequence shown here is derived from an EMBL/GenBank/DDBJ whole genome shotgun (WGS) entry which is preliminary data.</text>
</comment>
<sequence>MTPRRALGLLALAALLPGARSAVAAAGLYTAGSGTVRLLDYRYRALP</sequence>
<keyword evidence="1" id="KW-0732">Signal</keyword>
<evidence type="ECO:0000256" key="1">
    <source>
        <dbReference type="SAM" id="SignalP"/>
    </source>
</evidence>
<dbReference type="RefSeq" id="WP_310057499.1">
    <property type="nucleotide sequence ID" value="NZ_JAVDVY010000001.1"/>
</dbReference>